<feature type="compositionally biased region" description="Basic and acidic residues" evidence="1">
    <location>
        <begin position="13"/>
        <end position="22"/>
    </location>
</feature>
<sequence>LFSKLALEENGEDNGRKQRTEGQQHGGRNKSGDRRTPVKTKPTKTKGDSLDARAMVGNGIADQDENKTAADGLAAERRSLTRFVQRQRPVLKNAAEITLNVVDDEEDSNVIVISDSD</sequence>
<accession>A0A183DEQ8</accession>
<dbReference type="WBParaSite" id="GPUH_0000720801-mRNA-1">
    <property type="protein sequence ID" value="GPUH_0000720801-mRNA-1"/>
    <property type="gene ID" value="GPUH_0000720801"/>
</dbReference>
<name>A0A183DEQ8_9BILA</name>
<feature type="region of interest" description="Disordered" evidence="1">
    <location>
        <begin position="1"/>
        <end position="72"/>
    </location>
</feature>
<dbReference type="AlphaFoldDB" id="A0A183DEQ8"/>
<evidence type="ECO:0000256" key="1">
    <source>
        <dbReference type="SAM" id="MobiDB-lite"/>
    </source>
</evidence>
<reference evidence="2" key="1">
    <citation type="submission" date="2016-06" db="UniProtKB">
        <authorList>
            <consortium name="WormBaseParasite"/>
        </authorList>
    </citation>
    <scope>IDENTIFICATION</scope>
</reference>
<evidence type="ECO:0000313" key="2">
    <source>
        <dbReference type="WBParaSite" id="GPUH_0000720801-mRNA-1"/>
    </source>
</evidence>
<proteinExistence type="predicted"/>
<protein>
    <submittedName>
        <fullName evidence="2">DUF4604 domain-containing protein</fullName>
    </submittedName>
</protein>
<organism evidence="2">
    <name type="scientific">Gongylonema pulchrum</name>
    <dbReference type="NCBI Taxonomy" id="637853"/>
    <lineage>
        <taxon>Eukaryota</taxon>
        <taxon>Metazoa</taxon>
        <taxon>Ecdysozoa</taxon>
        <taxon>Nematoda</taxon>
        <taxon>Chromadorea</taxon>
        <taxon>Rhabditida</taxon>
        <taxon>Spirurina</taxon>
        <taxon>Spiruromorpha</taxon>
        <taxon>Spiruroidea</taxon>
        <taxon>Gongylonematidae</taxon>
        <taxon>Gongylonema</taxon>
    </lineage>
</organism>